<dbReference type="InterPro" id="IPR011048">
    <property type="entry name" value="Haem_d1_sf"/>
</dbReference>
<accession>A0ABT4DDN0</accession>
<comment type="caution">
    <text evidence="1">The sequence shown here is derived from an EMBL/GenBank/DDBJ whole genome shotgun (WGS) entry which is preliminary data.</text>
</comment>
<sequence>MSHLNSNFGIVAEYGNNDVVIFDTDNLTVLHTIALPANDYIDVAITPDNSRAVITSFNNATLIQLDLLKEPPVVIDTALDPPPSLPFEDIDITPDGRFALIADGGSTTAVRSYSLLNKTILSKLSSVANAVAVSPNGNGLVLVVETGDYKVRSFNIDNNGILTDTGVETNTGGLRPINITFSPDGKFAFVANRISNDVGILDTKIPSSISLLNNVSTNSEPGTIVVSSDGKKVYVLTRNTVDVFEFTSTFPFLTQVNSFNHGTSTTTKYGVDLMALNATEDKLFISHYTDLSAFDTNGTSLGTVSGVQPGDGGVAIRKTLFALIDSINFTSEIIDRGNIIQ</sequence>
<organism evidence="1 2">
    <name type="scientific">Clostridium brassicae</name>
    <dbReference type="NCBI Taxonomy" id="2999072"/>
    <lineage>
        <taxon>Bacteria</taxon>
        <taxon>Bacillati</taxon>
        <taxon>Bacillota</taxon>
        <taxon>Clostridia</taxon>
        <taxon>Eubacteriales</taxon>
        <taxon>Clostridiaceae</taxon>
        <taxon>Clostridium</taxon>
    </lineage>
</organism>
<protein>
    <submittedName>
        <fullName evidence="1">Beta-propeller fold lactonase family protein</fullName>
    </submittedName>
</protein>
<dbReference type="InterPro" id="IPR015943">
    <property type="entry name" value="WD40/YVTN_repeat-like_dom_sf"/>
</dbReference>
<proteinExistence type="predicted"/>
<dbReference type="SUPFAM" id="SSF51004">
    <property type="entry name" value="C-terminal (heme d1) domain of cytochrome cd1-nitrite reductase"/>
    <property type="match status" value="1"/>
</dbReference>
<dbReference type="Pfam" id="PF10282">
    <property type="entry name" value="Lactonase"/>
    <property type="match status" value="1"/>
</dbReference>
<name>A0ABT4DDN0_9CLOT</name>
<gene>
    <name evidence="1" type="ORF">OW729_17575</name>
</gene>
<dbReference type="InterPro" id="IPR019405">
    <property type="entry name" value="Lactonase_7-beta_prop"/>
</dbReference>
<dbReference type="PANTHER" id="PTHR47197">
    <property type="entry name" value="PROTEIN NIRF"/>
    <property type="match status" value="1"/>
</dbReference>
<dbReference type="PANTHER" id="PTHR47197:SF3">
    <property type="entry name" value="DIHYDRO-HEME D1 DEHYDROGENASE"/>
    <property type="match status" value="1"/>
</dbReference>
<dbReference type="Proteomes" id="UP001144612">
    <property type="component" value="Unassembled WGS sequence"/>
</dbReference>
<dbReference type="InterPro" id="IPR051200">
    <property type="entry name" value="Host-pathogen_enzymatic-act"/>
</dbReference>
<dbReference type="RefSeq" id="WP_268062857.1">
    <property type="nucleotide sequence ID" value="NZ_JAPQFJ010000027.1"/>
</dbReference>
<reference evidence="1" key="1">
    <citation type="submission" date="2022-12" db="EMBL/GenBank/DDBJ databases">
        <title>Clostridium sp. nov., isolated from industrial wastewater.</title>
        <authorList>
            <person name="Jiayan W."/>
        </authorList>
    </citation>
    <scope>NUCLEOTIDE SEQUENCE</scope>
    <source>
        <strain evidence="1">ZC22-4</strain>
    </source>
</reference>
<evidence type="ECO:0000313" key="1">
    <source>
        <dbReference type="EMBL" id="MCY6960420.1"/>
    </source>
</evidence>
<keyword evidence="2" id="KW-1185">Reference proteome</keyword>
<dbReference type="EMBL" id="JAPQFJ010000027">
    <property type="protein sequence ID" value="MCY6960420.1"/>
    <property type="molecule type" value="Genomic_DNA"/>
</dbReference>
<dbReference type="Gene3D" id="2.130.10.10">
    <property type="entry name" value="YVTN repeat-like/Quinoprotein amine dehydrogenase"/>
    <property type="match status" value="1"/>
</dbReference>
<evidence type="ECO:0000313" key="2">
    <source>
        <dbReference type="Proteomes" id="UP001144612"/>
    </source>
</evidence>